<evidence type="ECO:0000313" key="4">
    <source>
        <dbReference type="EMBL" id="KTG10246.1"/>
    </source>
</evidence>
<dbReference type="RefSeq" id="WP_058581600.1">
    <property type="nucleotide sequence ID" value="NZ_LOPU01000018.1"/>
</dbReference>
<gene>
    <name evidence="4" type="ORF">AUR64_11730</name>
</gene>
<feature type="transmembrane region" description="Helical" evidence="2">
    <location>
        <begin position="141"/>
        <end position="166"/>
    </location>
</feature>
<dbReference type="AlphaFoldDB" id="A0A0W1RA80"/>
<feature type="domain" description="DUF8215" evidence="3">
    <location>
        <begin position="23"/>
        <end position="154"/>
    </location>
</feature>
<evidence type="ECO:0000256" key="2">
    <source>
        <dbReference type="SAM" id="Phobius"/>
    </source>
</evidence>
<feature type="transmembrane region" description="Helical" evidence="2">
    <location>
        <begin position="33"/>
        <end position="53"/>
    </location>
</feature>
<accession>A0A0W1RA80</accession>
<dbReference type="InterPro" id="IPR058528">
    <property type="entry name" value="DUF8215"/>
</dbReference>
<keyword evidence="2" id="KW-0812">Transmembrane</keyword>
<dbReference type="STRING" id="1514971.AUR64_11730"/>
<sequence>MASPSRGTDPATEQRQLRPREENDGYGRLLESLFSGGGAVAILTIPAMFWILSVTAGRSLFAAADVVFVFAVGFVSLVLSVSALSGDWTSFGPAWPPRSYALAAFRAVGYNVTLWAATTLALLPALPSGPRVGVGAVSGEFVAVVVVAALPPLAVLALVHLCHALYRFKTASSGF</sequence>
<protein>
    <recommendedName>
        <fullName evidence="3">DUF8215 domain-containing protein</fullName>
    </recommendedName>
</protein>
<organism evidence="4 5">
    <name type="scientific">Haloprofundus marisrubri</name>
    <dbReference type="NCBI Taxonomy" id="1514971"/>
    <lineage>
        <taxon>Archaea</taxon>
        <taxon>Methanobacteriati</taxon>
        <taxon>Methanobacteriota</taxon>
        <taxon>Stenosarchaea group</taxon>
        <taxon>Halobacteria</taxon>
        <taxon>Halobacteriales</taxon>
        <taxon>Haloferacaceae</taxon>
        <taxon>Haloprofundus</taxon>
    </lineage>
</organism>
<reference evidence="4 5" key="1">
    <citation type="submission" date="2015-12" db="EMBL/GenBank/DDBJ databases">
        <title>Haloprofundus marisrubri gen. nov., sp. nov., an extremely halophilic archaeon isolated from the Discovery deep brine-seawater interface in the Red Sea.</title>
        <authorList>
            <person name="Zhang G."/>
            <person name="Stingl U."/>
            <person name="Rashid M."/>
        </authorList>
    </citation>
    <scope>NUCLEOTIDE SEQUENCE [LARGE SCALE GENOMIC DNA]</scope>
    <source>
        <strain evidence="4 5">SB9</strain>
    </source>
</reference>
<feature type="region of interest" description="Disordered" evidence="1">
    <location>
        <begin position="1"/>
        <end position="20"/>
    </location>
</feature>
<feature type="transmembrane region" description="Helical" evidence="2">
    <location>
        <begin position="104"/>
        <end position="129"/>
    </location>
</feature>
<keyword evidence="5" id="KW-1185">Reference proteome</keyword>
<keyword evidence="2" id="KW-1133">Transmembrane helix</keyword>
<evidence type="ECO:0000259" key="3">
    <source>
        <dbReference type="Pfam" id="PF26650"/>
    </source>
</evidence>
<dbReference type="Pfam" id="PF26650">
    <property type="entry name" value="DUF8215"/>
    <property type="match status" value="1"/>
</dbReference>
<feature type="transmembrane region" description="Helical" evidence="2">
    <location>
        <begin position="60"/>
        <end position="84"/>
    </location>
</feature>
<proteinExistence type="predicted"/>
<evidence type="ECO:0000256" key="1">
    <source>
        <dbReference type="SAM" id="MobiDB-lite"/>
    </source>
</evidence>
<keyword evidence="2" id="KW-0472">Membrane</keyword>
<comment type="caution">
    <text evidence="4">The sequence shown here is derived from an EMBL/GenBank/DDBJ whole genome shotgun (WGS) entry which is preliminary data.</text>
</comment>
<dbReference type="Proteomes" id="UP000054387">
    <property type="component" value="Unassembled WGS sequence"/>
</dbReference>
<name>A0A0W1RA80_9EURY</name>
<evidence type="ECO:0000313" key="5">
    <source>
        <dbReference type="Proteomes" id="UP000054387"/>
    </source>
</evidence>
<dbReference type="OrthoDB" id="282715at2157"/>
<dbReference type="EMBL" id="LOPU01000018">
    <property type="protein sequence ID" value="KTG10246.1"/>
    <property type="molecule type" value="Genomic_DNA"/>
</dbReference>